<keyword evidence="9" id="KW-0472">Membrane</keyword>
<keyword evidence="8" id="KW-0547">Nucleotide-binding</keyword>
<reference evidence="15" key="1">
    <citation type="journal article" date="2014" name="Science">
        <title>Ancient hybridizations among the ancestral genomes of bread wheat.</title>
        <authorList>
            <consortium name="International Wheat Genome Sequencing Consortium,"/>
            <person name="Marcussen T."/>
            <person name="Sandve S.R."/>
            <person name="Heier L."/>
            <person name="Spannagl M."/>
            <person name="Pfeifer M."/>
            <person name="Jakobsen K.S."/>
            <person name="Wulff B.B."/>
            <person name="Steuernagel B."/>
            <person name="Mayer K.F."/>
            <person name="Olsen O.A."/>
        </authorList>
    </citation>
    <scope>NUCLEOTIDE SEQUENCE [LARGE SCALE GENOMIC DNA]</scope>
    <source>
        <strain evidence="15">cv. AL8/78</strain>
    </source>
</reference>
<evidence type="ECO:0000256" key="5">
    <source>
        <dbReference type="ARBA" id="ARBA00023170"/>
    </source>
</evidence>
<dbReference type="Gramene" id="AET2Gv21073100.6">
    <property type="protein sequence ID" value="AET2Gv21073100.6"/>
    <property type="gene ID" value="AET2Gv21073100"/>
</dbReference>
<reference evidence="14" key="4">
    <citation type="submission" date="2019-03" db="UniProtKB">
        <authorList>
            <consortium name="EnsemblPlants"/>
        </authorList>
    </citation>
    <scope>IDENTIFICATION</scope>
</reference>
<evidence type="ECO:0000259" key="13">
    <source>
        <dbReference type="PROSITE" id="PS50948"/>
    </source>
</evidence>
<keyword evidence="8" id="KW-0067">ATP-binding</keyword>
<evidence type="ECO:0000256" key="7">
    <source>
        <dbReference type="ARBA" id="ARBA00048679"/>
    </source>
</evidence>
<dbReference type="Pfam" id="PF08276">
    <property type="entry name" value="PAN_2"/>
    <property type="match status" value="1"/>
</dbReference>
<organism evidence="14 15">
    <name type="scientific">Aegilops tauschii subsp. strangulata</name>
    <name type="common">Goatgrass</name>
    <dbReference type="NCBI Taxonomy" id="200361"/>
    <lineage>
        <taxon>Eukaryota</taxon>
        <taxon>Viridiplantae</taxon>
        <taxon>Streptophyta</taxon>
        <taxon>Embryophyta</taxon>
        <taxon>Tracheophyta</taxon>
        <taxon>Spermatophyta</taxon>
        <taxon>Magnoliopsida</taxon>
        <taxon>Liliopsida</taxon>
        <taxon>Poales</taxon>
        <taxon>Poaceae</taxon>
        <taxon>BOP clade</taxon>
        <taxon>Pooideae</taxon>
        <taxon>Triticodae</taxon>
        <taxon>Triticeae</taxon>
        <taxon>Triticinae</taxon>
        <taxon>Aegilops</taxon>
    </lineage>
</organism>
<evidence type="ECO:0000256" key="3">
    <source>
        <dbReference type="ARBA" id="ARBA00022729"/>
    </source>
</evidence>
<evidence type="ECO:0000313" key="15">
    <source>
        <dbReference type="Proteomes" id="UP000015105"/>
    </source>
</evidence>
<feature type="domain" description="Apple" evidence="13">
    <location>
        <begin position="346"/>
        <end position="432"/>
    </location>
</feature>
<evidence type="ECO:0000256" key="2">
    <source>
        <dbReference type="ARBA" id="ARBA00012513"/>
    </source>
</evidence>
<dbReference type="PROSITE" id="PS00107">
    <property type="entry name" value="PROTEIN_KINASE_ATP"/>
    <property type="match status" value="1"/>
</dbReference>
<dbReference type="CDD" id="cd01098">
    <property type="entry name" value="PAN_AP_plant"/>
    <property type="match status" value="1"/>
</dbReference>
<dbReference type="FunFam" id="2.90.10.10:FF:000005">
    <property type="entry name" value="G-type lectin S-receptor-like serine/threonine-protein kinase"/>
    <property type="match status" value="1"/>
</dbReference>
<evidence type="ECO:0000256" key="10">
    <source>
        <dbReference type="SAM" id="SignalP"/>
    </source>
</evidence>
<keyword evidence="15" id="KW-1185">Reference proteome</keyword>
<dbReference type="InterPro" id="IPR000858">
    <property type="entry name" value="S_locus_glycoprot_dom"/>
</dbReference>
<dbReference type="InterPro" id="IPR011009">
    <property type="entry name" value="Kinase-like_dom_sf"/>
</dbReference>
<sequence length="625" mass="68590">MWSKNQPHLHSLLLIVVPFLFVSTASAANPESDILDKGRNITDGETLVSPGGSFTLGFFPPGVLGKRYLGIWFSMDEDAICWVANRDHPLTDARGVLVISDTRSLLLIDSSGQVVWSSNTTGTASTTVQLLESGNLVSRDGNASGAITWQSFDHPSNTLLPGMKIGKNLWTGEEWYLTSWRSADDPATGNFRYITDTEGVPQNVMLDGGKRIYRTGPWNGLWFSGVTEMGTYSDMFIYRLTSSPSEITYGYVAKAGTPFSRLVLTDDGLFRRLVWDTSSRAWKIFFQGPRDICDQYGRCGAFGLCNASAPSTSFCSCVRGFSPASPVQWKMRDTSNGCRRNVTLDCGNGISTTDGFVVMQGVKLPDTHNASVDASITLEECRTRCLANCSCLAYAPLDLKGGGTGTGCIIWREDLMDLRHVDGGQSLFLRSAKSELGEAQPPKSFPTGIVIGVTVPLVTIILALVAFWFSPWRRRWNRERILVDNPPRVVHNAPRVVDNVAPDSHPPNLALLTTSFPAVGLPAVVQATGNFSEANIIGKGGFSVIYKGELDGYGTVAVKRLKQDSLSEKIKGDYAREIVLMSRFTHANLVKLLCYCQENAECILVYEFMRNRSLNLYIFGNHCIA</sequence>
<dbReference type="PROSITE" id="PS50948">
    <property type="entry name" value="PAN"/>
    <property type="match status" value="1"/>
</dbReference>
<comment type="catalytic activity">
    <reaction evidence="7">
        <text>L-seryl-[protein] + ATP = O-phospho-L-seryl-[protein] + ADP + H(+)</text>
        <dbReference type="Rhea" id="RHEA:17989"/>
        <dbReference type="Rhea" id="RHEA-COMP:9863"/>
        <dbReference type="Rhea" id="RHEA-COMP:11604"/>
        <dbReference type="ChEBI" id="CHEBI:15378"/>
        <dbReference type="ChEBI" id="CHEBI:29999"/>
        <dbReference type="ChEBI" id="CHEBI:30616"/>
        <dbReference type="ChEBI" id="CHEBI:83421"/>
        <dbReference type="ChEBI" id="CHEBI:456216"/>
        <dbReference type="EC" id="2.7.11.1"/>
    </reaction>
</comment>
<comment type="catalytic activity">
    <reaction evidence="6">
        <text>L-threonyl-[protein] + ATP = O-phospho-L-threonyl-[protein] + ADP + H(+)</text>
        <dbReference type="Rhea" id="RHEA:46608"/>
        <dbReference type="Rhea" id="RHEA-COMP:11060"/>
        <dbReference type="Rhea" id="RHEA-COMP:11605"/>
        <dbReference type="ChEBI" id="CHEBI:15378"/>
        <dbReference type="ChEBI" id="CHEBI:30013"/>
        <dbReference type="ChEBI" id="CHEBI:30616"/>
        <dbReference type="ChEBI" id="CHEBI:61977"/>
        <dbReference type="ChEBI" id="CHEBI:456216"/>
        <dbReference type="EC" id="2.7.11.1"/>
    </reaction>
</comment>
<reference evidence="15" key="2">
    <citation type="journal article" date="2017" name="Nat. Plants">
        <title>The Aegilops tauschii genome reveals multiple impacts of transposons.</title>
        <authorList>
            <person name="Zhao G."/>
            <person name="Zou C."/>
            <person name="Li K."/>
            <person name="Wang K."/>
            <person name="Li T."/>
            <person name="Gao L."/>
            <person name="Zhang X."/>
            <person name="Wang H."/>
            <person name="Yang Z."/>
            <person name="Liu X."/>
            <person name="Jiang W."/>
            <person name="Mao L."/>
            <person name="Kong X."/>
            <person name="Jiao Y."/>
            <person name="Jia J."/>
        </authorList>
    </citation>
    <scope>NUCLEOTIDE SEQUENCE [LARGE SCALE GENOMIC DNA]</scope>
    <source>
        <strain evidence="15">cv. AL8/78</strain>
    </source>
</reference>
<evidence type="ECO:0000256" key="1">
    <source>
        <dbReference type="ARBA" id="ARBA00004479"/>
    </source>
</evidence>
<feature type="domain" description="Protein kinase" evidence="11">
    <location>
        <begin position="531"/>
        <end position="625"/>
    </location>
</feature>
<evidence type="ECO:0000313" key="14">
    <source>
        <dbReference type="EnsemblPlants" id="AET2Gv21073100.6"/>
    </source>
</evidence>
<dbReference type="Pfam" id="PF00954">
    <property type="entry name" value="S_locus_glycop"/>
    <property type="match status" value="1"/>
</dbReference>
<dbReference type="InterPro" id="IPR017441">
    <property type="entry name" value="Protein_kinase_ATP_BS"/>
</dbReference>
<dbReference type="CDD" id="cd00028">
    <property type="entry name" value="B_lectin"/>
    <property type="match status" value="1"/>
</dbReference>
<dbReference type="PANTHER" id="PTHR32444">
    <property type="entry name" value="BULB-TYPE LECTIN DOMAIN-CONTAINING PROTEIN"/>
    <property type="match status" value="1"/>
</dbReference>
<dbReference type="InterPro" id="IPR000719">
    <property type="entry name" value="Prot_kinase_dom"/>
</dbReference>
<dbReference type="GO" id="GO:0004674">
    <property type="term" value="F:protein serine/threonine kinase activity"/>
    <property type="evidence" value="ECO:0007669"/>
    <property type="project" value="UniProtKB-EC"/>
</dbReference>
<dbReference type="Pfam" id="PF00069">
    <property type="entry name" value="Pkinase"/>
    <property type="match status" value="1"/>
</dbReference>
<keyword evidence="4" id="KW-1015">Disulfide bond</keyword>
<dbReference type="GO" id="GO:0051707">
    <property type="term" value="P:response to other organism"/>
    <property type="evidence" value="ECO:0007669"/>
    <property type="project" value="UniProtKB-ARBA"/>
</dbReference>
<dbReference type="Gene3D" id="2.90.10.10">
    <property type="entry name" value="Bulb-type lectin domain"/>
    <property type="match status" value="1"/>
</dbReference>
<evidence type="ECO:0000256" key="4">
    <source>
        <dbReference type="ARBA" id="ARBA00023157"/>
    </source>
</evidence>
<accession>A0A453D369</accession>
<dbReference type="PROSITE" id="PS50927">
    <property type="entry name" value="BULB_LECTIN"/>
    <property type="match status" value="1"/>
</dbReference>
<dbReference type="InterPro" id="IPR001480">
    <property type="entry name" value="Bulb-type_lectin_dom"/>
</dbReference>
<dbReference type="SMART" id="SM00473">
    <property type="entry name" value="PAN_AP"/>
    <property type="match status" value="1"/>
</dbReference>
<feature type="domain" description="Bulb-type lectin" evidence="12">
    <location>
        <begin position="32"/>
        <end position="151"/>
    </location>
</feature>
<dbReference type="PROSITE" id="PS50011">
    <property type="entry name" value="PROTEIN_KINASE_DOM"/>
    <property type="match status" value="1"/>
</dbReference>
<proteinExistence type="predicted"/>
<evidence type="ECO:0000259" key="11">
    <source>
        <dbReference type="PROSITE" id="PS50011"/>
    </source>
</evidence>
<protein>
    <recommendedName>
        <fullName evidence="2">non-specific serine/threonine protein kinase</fullName>
        <ecNumber evidence="2">2.7.11.1</ecNumber>
    </recommendedName>
</protein>
<dbReference type="Proteomes" id="UP000015105">
    <property type="component" value="Chromosome 2D"/>
</dbReference>
<dbReference type="GO" id="GO:0005524">
    <property type="term" value="F:ATP binding"/>
    <property type="evidence" value="ECO:0007669"/>
    <property type="project" value="UniProtKB-UniRule"/>
</dbReference>
<evidence type="ECO:0000259" key="12">
    <source>
        <dbReference type="PROSITE" id="PS50927"/>
    </source>
</evidence>
<dbReference type="InterPro" id="IPR036426">
    <property type="entry name" value="Bulb-type_lectin_dom_sf"/>
</dbReference>
<dbReference type="EC" id="2.7.11.1" evidence="2"/>
<dbReference type="InterPro" id="IPR003609">
    <property type="entry name" value="Pan_app"/>
</dbReference>
<feature type="signal peptide" evidence="10">
    <location>
        <begin position="1"/>
        <end position="27"/>
    </location>
</feature>
<keyword evidence="5" id="KW-0675">Receptor</keyword>
<reference evidence="14" key="5">
    <citation type="journal article" date="2021" name="G3 (Bethesda)">
        <title>Aegilops tauschii genome assembly Aet v5.0 features greater sequence contiguity and improved annotation.</title>
        <authorList>
            <person name="Wang L."/>
            <person name="Zhu T."/>
            <person name="Rodriguez J.C."/>
            <person name="Deal K.R."/>
            <person name="Dubcovsky J."/>
            <person name="McGuire P.E."/>
            <person name="Lux T."/>
            <person name="Spannagl M."/>
            <person name="Mayer K.F.X."/>
            <person name="Baldrich P."/>
            <person name="Meyers B.C."/>
            <person name="Huo N."/>
            <person name="Gu Y.Q."/>
            <person name="Zhou H."/>
            <person name="Devos K.M."/>
            <person name="Bennetzen J.L."/>
            <person name="Unver T."/>
            <person name="Budak H."/>
            <person name="Gulick P.J."/>
            <person name="Galiba G."/>
            <person name="Kalapos B."/>
            <person name="Nelson D.R."/>
            <person name="Li P."/>
            <person name="You F.M."/>
            <person name="Luo M.C."/>
            <person name="Dvorak J."/>
        </authorList>
    </citation>
    <scope>NUCLEOTIDE SEQUENCE [LARGE SCALE GENOMIC DNA]</scope>
    <source>
        <strain evidence="14">cv. AL8/78</strain>
    </source>
</reference>
<evidence type="ECO:0000256" key="9">
    <source>
        <dbReference type="SAM" id="Phobius"/>
    </source>
</evidence>
<keyword evidence="9" id="KW-1133">Transmembrane helix</keyword>
<dbReference type="Gene3D" id="3.30.200.20">
    <property type="entry name" value="Phosphorylase Kinase, domain 1"/>
    <property type="match status" value="1"/>
</dbReference>
<keyword evidence="3 10" id="KW-0732">Signal</keyword>
<comment type="subcellular location">
    <subcellularLocation>
        <location evidence="1">Membrane</location>
        <topology evidence="1">Single-pass type I membrane protein</topology>
    </subcellularLocation>
</comment>
<feature type="transmembrane region" description="Helical" evidence="9">
    <location>
        <begin position="449"/>
        <end position="470"/>
    </location>
</feature>
<evidence type="ECO:0000256" key="6">
    <source>
        <dbReference type="ARBA" id="ARBA00047899"/>
    </source>
</evidence>
<dbReference type="Pfam" id="PF01453">
    <property type="entry name" value="B_lectin"/>
    <property type="match status" value="1"/>
</dbReference>
<keyword evidence="9" id="KW-0812">Transmembrane</keyword>
<evidence type="ECO:0000256" key="8">
    <source>
        <dbReference type="PROSITE-ProRule" id="PRU10141"/>
    </source>
</evidence>
<feature type="chain" id="PRO_5019071878" description="non-specific serine/threonine protein kinase" evidence="10">
    <location>
        <begin position="28"/>
        <end position="625"/>
    </location>
</feature>
<dbReference type="GO" id="GO:0048544">
    <property type="term" value="P:recognition of pollen"/>
    <property type="evidence" value="ECO:0007669"/>
    <property type="project" value="InterPro"/>
</dbReference>
<dbReference type="AlphaFoldDB" id="A0A453D369"/>
<name>A0A453D369_AEGTS</name>
<dbReference type="SUPFAM" id="SSF51110">
    <property type="entry name" value="alpha-D-mannose-specific plant lectins"/>
    <property type="match status" value="1"/>
</dbReference>
<reference evidence="14" key="3">
    <citation type="journal article" date="2017" name="Nature">
        <title>Genome sequence of the progenitor of the wheat D genome Aegilops tauschii.</title>
        <authorList>
            <person name="Luo M.C."/>
            <person name="Gu Y.Q."/>
            <person name="Puiu D."/>
            <person name="Wang H."/>
            <person name="Twardziok S.O."/>
            <person name="Deal K.R."/>
            <person name="Huo N."/>
            <person name="Zhu T."/>
            <person name="Wang L."/>
            <person name="Wang Y."/>
            <person name="McGuire P.E."/>
            <person name="Liu S."/>
            <person name="Long H."/>
            <person name="Ramasamy R.K."/>
            <person name="Rodriguez J.C."/>
            <person name="Van S.L."/>
            <person name="Yuan L."/>
            <person name="Wang Z."/>
            <person name="Xia Z."/>
            <person name="Xiao L."/>
            <person name="Anderson O.D."/>
            <person name="Ouyang S."/>
            <person name="Liang Y."/>
            <person name="Zimin A.V."/>
            <person name="Pertea G."/>
            <person name="Qi P."/>
            <person name="Bennetzen J.L."/>
            <person name="Dai X."/>
            <person name="Dawson M.W."/>
            <person name="Muller H.G."/>
            <person name="Kugler K."/>
            <person name="Rivarola-Duarte L."/>
            <person name="Spannagl M."/>
            <person name="Mayer K.F.X."/>
            <person name="Lu F.H."/>
            <person name="Bevan M.W."/>
            <person name="Leroy P."/>
            <person name="Li P."/>
            <person name="You F.M."/>
            <person name="Sun Q."/>
            <person name="Liu Z."/>
            <person name="Lyons E."/>
            <person name="Wicker T."/>
            <person name="Salzberg S.L."/>
            <person name="Devos K.M."/>
            <person name="Dvorak J."/>
        </authorList>
    </citation>
    <scope>NUCLEOTIDE SEQUENCE [LARGE SCALE GENOMIC DNA]</scope>
    <source>
        <strain evidence="14">cv. AL8/78</strain>
    </source>
</reference>
<dbReference type="SUPFAM" id="SSF56112">
    <property type="entry name" value="Protein kinase-like (PK-like)"/>
    <property type="match status" value="1"/>
</dbReference>
<feature type="binding site" evidence="8">
    <location>
        <position position="559"/>
    </location>
    <ligand>
        <name>ATP</name>
        <dbReference type="ChEBI" id="CHEBI:30616"/>
    </ligand>
</feature>
<dbReference type="GO" id="GO:0016020">
    <property type="term" value="C:membrane"/>
    <property type="evidence" value="ECO:0007669"/>
    <property type="project" value="UniProtKB-SubCell"/>
</dbReference>
<dbReference type="PANTHER" id="PTHR32444:SF236">
    <property type="entry name" value="D-MANNOSE BINDING LECTIN FAMILY PROTEIN, EXPRESSED"/>
    <property type="match status" value="1"/>
</dbReference>
<dbReference type="SMART" id="SM00108">
    <property type="entry name" value="B_lectin"/>
    <property type="match status" value="1"/>
</dbReference>
<dbReference type="EnsemblPlants" id="AET2Gv21073100.6">
    <property type="protein sequence ID" value="AET2Gv21073100.6"/>
    <property type="gene ID" value="AET2Gv21073100"/>
</dbReference>